<dbReference type="SUPFAM" id="SSF56112">
    <property type="entry name" value="Protein kinase-like (PK-like)"/>
    <property type="match status" value="1"/>
</dbReference>
<name>M5S432_9BACT</name>
<sequence>MTSSHSRRKALQRIKPIVDELFDQADPSQTYGDYLESDDDICPLYCSISRIQQRYQDPELIGRGGMKEVYRVYDARAVRHVAMAKPLPEFSNDYFDAFLREAHLTA</sequence>
<gene>
    <name evidence="1" type="ORF">RMSM_02123</name>
</gene>
<protein>
    <recommendedName>
        <fullName evidence="3">Serine/threonine protein kinase</fullName>
    </recommendedName>
</protein>
<dbReference type="AlphaFoldDB" id="M5S432"/>
<dbReference type="Proteomes" id="UP000011991">
    <property type="component" value="Unassembled WGS sequence"/>
</dbReference>
<dbReference type="EMBL" id="ANOG01000297">
    <property type="protein sequence ID" value="EMI20944.1"/>
    <property type="molecule type" value="Genomic_DNA"/>
</dbReference>
<dbReference type="Gene3D" id="3.30.200.20">
    <property type="entry name" value="Phosphorylase Kinase, domain 1"/>
    <property type="match status" value="1"/>
</dbReference>
<reference evidence="1 2" key="1">
    <citation type="journal article" date="2013" name="Mar. Genomics">
        <title>Expression of sulfatases in Rhodopirellula baltica and the diversity of sulfatases in the genus Rhodopirellula.</title>
        <authorList>
            <person name="Wegner C.E."/>
            <person name="Richter-Heitmann T."/>
            <person name="Klindworth A."/>
            <person name="Klockow C."/>
            <person name="Richter M."/>
            <person name="Achstetter T."/>
            <person name="Glockner F.O."/>
            <person name="Harder J."/>
        </authorList>
    </citation>
    <scope>NUCLEOTIDE SEQUENCE [LARGE SCALE GENOMIC DNA]</scope>
    <source>
        <strain evidence="1 2">SM1</strain>
    </source>
</reference>
<evidence type="ECO:0000313" key="2">
    <source>
        <dbReference type="Proteomes" id="UP000011991"/>
    </source>
</evidence>
<keyword evidence="2" id="KW-1185">Reference proteome</keyword>
<accession>M5S432</accession>
<dbReference type="InterPro" id="IPR011009">
    <property type="entry name" value="Kinase-like_dom_sf"/>
</dbReference>
<comment type="caution">
    <text evidence="1">The sequence shown here is derived from an EMBL/GenBank/DDBJ whole genome shotgun (WGS) entry which is preliminary data.</text>
</comment>
<evidence type="ECO:0008006" key="3">
    <source>
        <dbReference type="Google" id="ProtNLM"/>
    </source>
</evidence>
<proteinExistence type="predicted"/>
<feature type="non-terminal residue" evidence="1">
    <location>
        <position position="106"/>
    </location>
</feature>
<organism evidence="1 2">
    <name type="scientific">Rhodopirellula maiorica SM1</name>
    <dbReference type="NCBI Taxonomy" id="1265738"/>
    <lineage>
        <taxon>Bacteria</taxon>
        <taxon>Pseudomonadati</taxon>
        <taxon>Planctomycetota</taxon>
        <taxon>Planctomycetia</taxon>
        <taxon>Pirellulales</taxon>
        <taxon>Pirellulaceae</taxon>
        <taxon>Novipirellula</taxon>
    </lineage>
</organism>
<evidence type="ECO:0000313" key="1">
    <source>
        <dbReference type="EMBL" id="EMI20944.1"/>
    </source>
</evidence>